<name>A0A495JX24_9ACTN</name>
<reference evidence="1 2" key="1">
    <citation type="submission" date="2018-10" db="EMBL/GenBank/DDBJ databases">
        <title>Sequencing the genomes of 1000 actinobacteria strains.</title>
        <authorList>
            <person name="Klenk H.-P."/>
        </authorList>
    </citation>
    <scope>NUCLEOTIDE SEQUENCE [LARGE SCALE GENOMIC DNA]</scope>
    <source>
        <strain evidence="1 2">DSM 45175</strain>
    </source>
</reference>
<comment type="caution">
    <text evidence="1">The sequence shown here is derived from an EMBL/GenBank/DDBJ whole genome shotgun (WGS) entry which is preliminary data.</text>
</comment>
<evidence type="ECO:0000313" key="1">
    <source>
        <dbReference type="EMBL" id="RKR92814.1"/>
    </source>
</evidence>
<gene>
    <name evidence="1" type="ORF">BDK92_7296</name>
</gene>
<accession>A0A495JX24</accession>
<evidence type="ECO:0000313" key="2">
    <source>
        <dbReference type="Proteomes" id="UP000277671"/>
    </source>
</evidence>
<dbReference type="Proteomes" id="UP000277671">
    <property type="component" value="Unassembled WGS sequence"/>
</dbReference>
<dbReference type="AlphaFoldDB" id="A0A495JX24"/>
<keyword evidence="2" id="KW-1185">Reference proteome</keyword>
<sequence length="70" mass="8162">MTITRTRVRTAPDTTTTDLPTTMCRCPYGRPTLIARWESEHLVSVRRRHWYHCGLPQELVNIPEWLAGGR</sequence>
<organism evidence="1 2">
    <name type="scientific">Micromonospora pisi</name>
    <dbReference type="NCBI Taxonomy" id="589240"/>
    <lineage>
        <taxon>Bacteria</taxon>
        <taxon>Bacillati</taxon>
        <taxon>Actinomycetota</taxon>
        <taxon>Actinomycetes</taxon>
        <taxon>Micromonosporales</taxon>
        <taxon>Micromonosporaceae</taxon>
        <taxon>Micromonospora</taxon>
    </lineage>
</organism>
<dbReference type="RefSeq" id="WP_121160760.1">
    <property type="nucleotide sequence ID" value="NZ_RBKT01000001.1"/>
</dbReference>
<proteinExistence type="predicted"/>
<dbReference type="EMBL" id="RBKT01000001">
    <property type="protein sequence ID" value="RKR92814.1"/>
    <property type="molecule type" value="Genomic_DNA"/>
</dbReference>
<protein>
    <submittedName>
        <fullName evidence="1">Uncharacterized protein</fullName>
    </submittedName>
</protein>